<evidence type="ECO:0000256" key="12">
    <source>
        <dbReference type="RuleBase" id="RU004349"/>
    </source>
</evidence>
<organism evidence="13 14">
    <name type="scientific">Streptomyces shaanxiensis</name>
    <dbReference type="NCBI Taxonomy" id="653357"/>
    <lineage>
        <taxon>Bacteria</taxon>
        <taxon>Bacillati</taxon>
        <taxon>Actinomycetota</taxon>
        <taxon>Actinomycetes</taxon>
        <taxon>Kitasatosporales</taxon>
        <taxon>Streptomycetaceae</taxon>
        <taxon>Streptomyces</taxon>
    </lineage>
</organism>
<keyword evidence="8 9" id="KW-0472">Membrane</keyword>
<keyword evidence="5 9" id="KW-0653">Protein transport</keyword>
<keyword evidence="3 9" id="KW-0813">Transport</keyword>
<dbReference type="EMBL" id="BAAAZY010000012">
    <property type="protein sequence ID" value="GAA4067493.1"/>
    <property type="molecule type" value="Genomic_DNA"/>
</dbReference>
<comment type="subunit">
    <text evidence="9">Component of the Sec protein translocase complex. Heterotrimer consisting of SecY, SecE and SecG subunits. The heterotrimers can form oligomers, although 1 heterotrimer is thought to be able to translocate proteins. Interacts with the ribosome. Interacts with SecDF, and other proteins may be involved. Interacts with SecA.</text>
</comment>
<dbReference type="InterPro" id="IPR030659">
    <property type="entry name" value="SecY_CS"/>
</dbReference>
<evidence type="ECO:0000256" key="9">
    <source>
        <dbReference type="HAMAP-Rule" id="MF_01465"/>
    </source>
</evidence>
<feature type="transmembrane region" description="Helical" evidence="9">
    <location>
        <begin position="402"/>
        <end position="420"/>
    </location>
</feature>
<evidence type="ECO:0000256" key="4">
    <source>
        <dbReference type="ARBA" id="ARBA00022692"/>
    </source>
</evidence>
<accession>A0ABP7VJ67</accession>
<dbReference type="PROSITE" id="PS00756">
    <property type="entry name" value="SECY_2"/>
    <property type="match status" value="1"/>
</dbReference>
<feature type="transmembrane region" description="Helical" evidence="9">
    <location>
        <begin position="378"/>
        <end position="396"/>
    </location>
</feature>
<dbReference type="NCBIfam" id="TIGR00967">
    <property type="entry name" value="3a0501s007"/>
    <property type="match status" value="1"/>
</dbReference>
<evidence type="ECO:0000256" key="7">
    <source>
        <dbReference type="ARBA" id="ARBA00023010"/>
    </source>
</evidence>
<comment type="caution">
    <text evidence="13">The sequence shown here is derived from an EMBL/GenBank/DDBJ whole genome shotgun (WGS) entry which is preliminary data.</text>
</comment>
<evidence type="ECO:0000313" key="13">
    <source>
        <dbReference type="EMBL" id="GAA4067493.1"/>
    </source>
</evidence>
<evidence type="ECO:0000256" key="11">
    <source>
        <dbReference type="RuleBase" id="RU003484"/>
    </source>
</evidence>
<sequence>MLTAFARAFKTPDLRKKLLFTLGIIVIYRIGTHIPIPGVDYRAVQICIDQANANQGLFGLVNMFSGGALLQITIFALGIMPYITASIILQLLTVVIPRLEALKKEGQAGTAKITQYTRYLTVALAILQGTGLVATARSGALFQNCQVAGQIVPDRSIFTTVVMVITMTAGTATVMWLGELITDRGIGNGMSILMFISIAATFPSALWSIKQEGDLAGGWIEFATVIAVGLFMVGLVVFVEQAQRRIPVQYAKRMIGRRSYGGTSTYIPLKVNQAGIIPVIFASSLLYIPALIAQFAGGTSGWKSWIEANLAKTDAPLHIVLYFFLIIFFAFFYVAISFNPEEVADNMKKYGGFIPGIRAGRPTAEYLSYVLNRITWPGSLYLGLIALVPTMALAGFGANQNFPFGGTSILIIVGVGLETVKQIESQLQQRNYEGFLR</sequence>
<dbReference type="InterPro" id="IPR023201">
    <property type="entry name" value="SecY_dom_sf"/>
</dbReference>
<reference evidence="14" key="1">
    <citation type="journal article" date="2019" name="Int. J. Syst. Evol. Microbiol.">
        <title>The Global Catalogue of Microorganisms (GCM) 10K type strain sequencing project: providing services to taxonomists for standard genome sequencing and annotation.</title>
        <authorList>
            <consortium name="The Broad Institute Genomics Platform"/>
            <consortium name="The Broad Institute Genome Sequencing Center for Infectious Disease"/>
            <person name="Wu L."/>
            <person name="Ma J."/>
        </authorList>
    </citation>
    <scope>NUCLEOTIDE SEQUENCE [LARGE SCALE GENOMIC DNA]</scope>
    <source>
        <strain evidence="14">JCM 16925</strain>
    </source>
</reference>
<evidence type="ECO:0000256" key="2">
    <source>
        <dbReference type="ARBA" id="ARBA00005751"/>
    </source>
</evidence>
<keyword evidence="9" id="KW-1003">Cell membrane</keyword>
<name>A0ABP7VJ67_9ACTN</name>
<evidence type="ECO:0000256" key="8">
    <source>
        <dbReference type="ARBA" id="ARBA00023136"/>
    </source>
</evidence>
<evidence type="ECO:0000313" key="14">
    <source>
        <dbReference type="Proteomes" id="UP001499984"/>
    </source>
</evidence>
<comment type="subcellular location">
    <subcellularLocation>
        <location evidence="9">Cell membrane</location>
        <topology evidence="9">Multi-pass membrane protein</topology>
    </subcellularLocation>
    <subcellularLocation>
        <location evidence="1 11">Membrane</location>
        <topology evidence="1 11">Multi-pass membrane protein</topology>
    </subcellularLocation>
</comment>
<feature type="transmembrane region" description="Helical" evidence="9">
    <location>
        <begin position="317"/>
        <end position="338"/>
    </location>
</feature>
<feature type="transmembrane region" description="Helical" evidence="9">
    <location>
        <begin position="18"/>
        <end position="36"/>
    </location>
</feature>
<feature type="transmembrane region" description="Helical" evidence="9">
    <location>
        <begin position="276"/>
        <end position="297"/>
    </location>
</feature>
<dbReference type="Proteomes" id="UP001499984">
    <property type="component" value="Unassembled WGS sequence"/>
</dbReference>
<dbReference type="Pfam" id="PF00344">
    <property type="entry name" value="SecY"/>
    <property type="match status" value="1"/>
</dbReference>
<dbReference type="InterPro" id="IPR026593">
    <property type="entry name" value="SecY"/>
</dbReference>
<dbReference type="RefSeq" id="WP_345015612.1">
    <property type="nucleotide sequence ID" value="NZ_BAAAZY010000012.1"/>
</dbReference>
<dbReference type="HAMAP" id="MF_01465">
    <property type="entry name" value="SecY"/>
    <property type="match status" value="1"/>
</dbReference>
<dbReference type="PROSITE" id="PS00755">
    <property type="entry name" value="SECY_1"/>
    <property type="match status" value="1"/>
</dbReference>
<dbReference type="InterPro" id="IPR002208">
    <property type="entry name" value="SecY/SEC61-alpha"/>
</dbReference>
<feature type="transmembrane region" description="Helical" evidence="9">
    <location>
        <begin position="116"/>
        <end position="136"/>
    </location>
</feature>
<evidence type="ECO:0000256" key="5">
    <source>
        <dbReference type="ARBA" id="ARBA00022927"/>
    </source>
</evidence>
<comment type="function">
    <text evidence="9 10">The central subunit of the protein translocation channel SecYEG. Consists of two halves formed by TMs 1-5 and 6-10. These two domains form a lateral gate at the front which open onto the bilayer between TMs 2 and 7, and are clamped together by SecE at the back. The channel is closed by both a pore ring composed of hydrophobic SecY resides and a short helix (helix 2A) on the extracellular side of the membrane which forms a plug. The plug probably moves laterally to allow the channel to open. The ring and the pore may move independently.</text>
</comment>
<keyword evidence="4 9" id="KW-0812">Transmembrane</keyword>
<dbReference type="PIRSF" id="PIRSF004557">
    <property type="entry name" value="SecY"/>
    <property type="match status" value="1"/>
</dbReference>
<feature type="transmembrane region" description="Helical" evidence="9">
    <location>
        <begin position="215"/>
        <end position="239"/>
    </location>
</feature>
<dbReference type="Gene3D" id="1.10.3370.10">
    <property type="entry name" value="SecY subunit domain"/>
    <property type="match status" value="1"/>
</dbReference>
<protein>
    <recommendedName>
        <fullName evidence="9 10">Protein translocase subunit SecY</fullName>
    </recommendedName>
</protein>
<keyword evidence="6 9" id="KW-1133">Transmembrane helix</keyword>
<feature type="transmembrane region" description="Helical" evidence="9">
    <location>
        <begin position="156"/>
        <end position="178"/>
    </location>
</feature>
<evidence type="ECO:0000256" key="3">
    <source>
        <dbReference type="ARBA" id="ARBA00022448"/>
    </source>
</evidence>
<evidence type="ECO:0000256" key="6">
    <source>
        <dbReference type="ARBA" id="ARBA00022989"/>
    </source>
</evidence>
<evidence type="ECO:0000256" key="10">
    <source>
        <dbReference type="RuleBase" id="RU000537"/>
    </source>
</evidence>
<proteinExistence type="inferred from homology"/>
<feature type="transmembrane region" description="Helical" evidence="9">
    <location>
        <begin position="190"/>
        <end position="209"/>
    </location>
</feature>
<keyword evidence="14" id="KW-1185">Reference proteome</keyword>
<gene>
    <name evidence="9 13" type="primary">secY</name>
    <name evidence="13" type="ORF">GCM10022233_48630</name>
</gene>
<dbReference type="PANTHER" id="PTHR10906">
    <property type="entry name" value="SECY/SEC61-ALPHA FAMILY MEMBER"/>
    <property type="match status" value="1"/>
</dbReference>
<keyword evidence="7 9" id="KW-0811">Translocation</keyword>
<comment type="similarity">
    <text evidence="2 9 12">Belongs to the SecY/SEC61-alpha family.</text>
</comment>
<dbReference type="SUPFAM" id="SSF103491">
    <property type="entry name" value="Preprotein translocase SecY subunit"/>
    <property type="match status" value="1"/>
</dbReference>
<evidence type="ECO:0000256" key="1">
    <source>
        <dbReference type="ARBA" id="ARBA00004141"/>
    </source>
</evidence>
<dbReference type="PRINTS" id="PR00303">
    <property type="entry name" value="SECYTRNLCASE"/>
</dbReference>
<feature type="transmembrane region" description="Helical" evidence="9">
    <location>
        <begin position="68"/>
        <end position="95"/>
    </location>
</feature>